<dbReference type="GO" id="GO:0016020">
    <property type="term" value="C:membrane"/>
    <property type="evidence" value="ECO:0007669"/>
    <property type="project" value="TreeGrafter"/>
</dbReference>
<proteinExistence type="predicted"/>
<protein>
    <recommendedName>
        <fullName evidence="3">ABC transporter domain-containing protein</fullName>
    </recommendedName>
</protein>
<keyword evidence="2" id="KW-0067">ATP-binding</keyword>
<dbReference type="AlphaFoldDB" id="A0AAD7ZZ32"/>
<dbReference type="PANTHER" id="PTHR24223">
    <property type="entry name" value="ATP-BINDING CASSETTE SUB-FAMILY C"/>
    <property type="match status" value="1"/>
</dbReference>
<name>A0AAD7ZZ32_DIPPU</name>
<dbReference type="EMBL" id="JASPKZ010004999">
    <property type="protein sequence ID" value="KAJ9589230.1"/>
    <property type="molecule type" value="Genomic_DNA"/>
</dbReference>
<evidence type="ECO:0000313" key="4">
    <source>
        <dbReference type="EMBL" id="KAJ9589230.1"/>
    </source>
</evidence>
<dbReference type="GO" id="GO:0005524">
    <property type="term" value="F:ATP binding"/>
    <property type="evidence" value="ECO:0007669"/>
    <property type="project" value="UniProtKB-KW"/>
</dbReference>
<dbReference type="InterPro" id="IPR027417">
    <property type="entry name" value="P-loop_NTPase"/>
</dbReference>
<dbReference type="InterPro" id="IPR003439">
    <property type="entry name" value="ABC_transporter-like_ATP-bd"/>
</dbReference>
<dbReference type="GO" id="GO:0016887">
    <property type="term" value="F:ATP hydrolysis activity"/>
    <property type="evidence" value="ECO:0007669"/>
    <property type="project" value="InterPro"/>
</dbReference>
<evidence type="ECO:0000259" key="3">
    <source>
        <dbReference type="Pfam" id="PF00005"/>
    </source>
</evidence>
<feature type="non-terminal residue" evidence="4">
    <location>
        <position position="1"/>
    </location>
</feature>
<keyword evidence="1" id="KW-0547">Nucleotide-binding</keyword>
<reference evidence="4" key="1">
    <citation type="journal article" date="2023" name="IScience">
        <title>Live-bearing cockroach genome reveals convergent evolutionary mechanisms linked to viviparity in insects and beyond.</title>
        <authorList>
            <person name="Fouks B."/>
            <person name="Harrison M.C."/>
            <person name="Mikhailova A.A."/>
            <person name="Marchal E."/>
            <person name="English S."/>
            <person name="Carruthers M."/>
            <person name="Jennings E.C."/>
            <person name="Chiamaka E.L."/>
            <person name="Frigard R.A."/>
            <person name="Pippel M."/>
            <person name="Attardo G.M."/>
            <person name="Benoit J.B."/>
            <person name="Bornberg-Bauer E."/>
            <person name="Tobe S.S."/>
        </authorList>
    </citation>
    <scope>NUCLEOTIDE SEQUENCE</scope>
    <source>
        <strain evidence="4">Stay&amp;Tobe</strain>
    </source>
</reference>
<reference evidence="4" key="2">
    <citation type="submission" date="2023-05" db="EMBL/GenBank/DDBJ databases">
        <authorList>
            <person name="Fouks B."/>
        </authorList>
    </citation>
    <scope>NUCLEOTIDE SEQUENCE</scope>
    <source>
        <strain evidence="4">Stay&amp;Tobe</strain>
        <tissue evidence="4">Testes</tissue>
    </source>
</reference>
<organism evidence="4 5">
    <name type="scientific">Diploptera punctata</name>
    <name type="common">Pacific beetle cockroach</name>
    <dbReference type="NCBI Taxonomy" id="6984"/>
    <lineage>
        <taxon>Eukaryota</taxon>
        <taxon>Metazoa</taxon>
        <taxon>Ecdysozoa</taxon>
        <taxon>Arthropoda</taxon>
        <taxon>Hexapoda</taxon>
        <taxon>Insecta</taxon>
        <taxon>Pterygota</taxon>
        <taxon>Neoptera</taxon>
        <taxon>Polyneoptera</taxon>
        <taxon>Dictyoptera</taxon>
        <taxon>Blattodea</taxon>
        <taxon>Blaberoidea</taxon>
        <taxon>Blaberidae</taxon>
        <taxon>Diplopterinae</taxon>
        <taxon>Diploptera</taxon>
    </lineage>
</organism>
<dbReference type="GO" id="GO:0042626">
    <property type="term" value="F:ATPase-coupled transmembrane transporter activity"/>
    <property type="evidence" value="ECO:0007669"/>
    <property type="project" value="TreeGrafter"/>
</dbReference>
<evidence type="ECO:0000256" key="2">
    <source>
        <dbReference type="ARBA" id="ARBA00022840"/>
    </source>
</evidence>
<accession>A0AAD7ZZ32</accession>
<gene>
    <name evidence="4" type="ORF">L9F63_027986</name>
</gene>
<keyword evidence="5" id="KW-1185">Reference proteome</keyword>
<dbReference type="Gene3D" id="3.40.50.300">
    <property type="entry name" value="P-loop containing nucleotide triphosphate hydrolases"/>
    <property type="match status" value="1"/>
</dbReference>
<dbReference type="PANTHER" id="PTHR24223:SF448">
    <property type="entry name" value="FI20146P1-RELATED"/>
    <property type="match status" value="1"/>
</dbReference>
<dbReference type="SUPFAM" id="SSF52540">
    <property type="entry name" value="P-loop containing nucleoside triphosphate hydrolases"/>
    <property type="match status" value="1"/>
</dbReference>
<dbReference type="InterPro" id="IPR050173">
    <property type="entry name" value="ABC_transporter_C-like"/>
</dbReference>
<dbReference type="Proteomes" id="UP001233999">
    <property type="component" value="Unassembled WGS sequence"/>
</dbReference>
<evidence type="ECO:0000256" key="1">
    <source>
        <dbReference type="ARBA" id="ARBA00022741"/>
    </source>
</evidence>
<comment type="caution">
    <text evidence="4">The sequence shown here is derived from an EMBL/GenBank/DDBJ whole genome shotgun (WGS) entry which is preliminary data.</text>
</comment>
<evidence type="ECO:0000313" key="5">
    <source>
        <dbReference type="Proteomes" id="UP001233999"/>
    </source>
</evidence>
<dbReference type="Pfam" id="PF00005">
    <property type="entry name" value="ABC_tran"/>
    <property type="match status" value="1"/>
</dbReference>
<sequence length="151" mass="16461">MKIRNLGLIFSNGSAKWTSNSIADTLSNINLHVKPGKRCAVIGPVGSGKSSLLQTVLGELPLTNGSLAVGGDISYSSQEPWLFVGTVRQNILFGQPYNPERYKQVIKVCALKRDLELFPHGDKTIVGERGVSLSGGQRARINLARNICRQW</sequence>
<feature type="domain" description="ABC transporter" evidence="3">
    <location>
        <begin position="26"/>
        <end position="149"/>
    </location>
</feature>